<dbReference type="Gene3D" id="3.40.30.10">
    <property type="entry name" value="Glutaredoxin"/>
    <property type="match status" value="1"/>
</dbReference>
<proteinExistence type="predicted"/>
<dbReference type="SUPFAM" id="SSF47616">
    <property type="entry name" value="GST C-terminal domain-like"/>
    <property type="match status" value="1"/>
</dbReference>
<keyword evidence="1" id="KW-0812">Transmembrane</keyword>
<sequence>MDSKNIIFYDISPRPPVEKNAHAPNPWKSRLALNFKGVPYTTTWVAMTDIAKTRISLNVPAGRKFADGKDFYTLPIMQDPTTGAVLGDSFDIALYLNKTYPGGGDLFPAQKLDFDYEQPYILIPLSDCSNNEFPDYAKFNMNIDAAFTAHLQLGVQGMPFNPATEEQTKAEFVRRAGVSGWDDFALSDEGRVKLLESLKNMLGDLAVLFSRDNSGPFLLGSQVTYADIIVGAWLRMMHVTFPEDEWQQVISWHQGIFGKLHDGLEVFAEVKTWRTHLSAFNANPIMLHRIQFCYSANTPYLSLRGHLFSTYLYPFKGSVYSLGITQSYSLLLQEKYSDFIMSFEIYTGSWTDWSRGRVLGATLTLSSRDASLLLAFIAAFVTVVAIRLWLIIAFTTHQLSASGGKHDGLYYQRQVILRNVKSAPAAAWLFLQQAWHWRGIATSSFSRTLPLALFCVFYSVGFAILAVFSSQISGSASAYRLLRSPSCGFQIPNEEYQKATFDNQRAALYSKECYSNTSSPMCSMLPTRKLEWASSSTDCPFGGKVCLDTPSFKMESGMIDTHYDLGLNNPPKNRLKYKRETVCSPLNTGDGFTQYINGSEADYLGWEDNVLIRYLYGGNLNGTINHTHIYNTFGRNINIGYSTWTFFYPYNSVWQPVDELLVPNTDLTLMLIAPNSVVHLKPNDDPVFAASIPMNAQGAIGYLPDRWVSPIACIDQHQLCNPNNDKCTPLLDRQRLVESAMKDSLALNAAQIVTAQRLRLVLWESSLFYHTIWTQTQSFLRAQEKVAGITGLPLPSNQWEIEMSALFNTTLANLQYHMMEYAAGSFVPVAVNITEPWDNPSADAGWAAAYKNMCYNQRTKETQGTLNFSILGLGLLFGLGLYIIVLSFILEFLMAWIQKWLGRGILRARRWERDATLQQMRLLYEIQGSGDWKGTTEDFPCTVSGEYFGHDEEVISSTTVEVRQAGPS</sequence>
<keyword evidence="1" id="KW-1133">Transmembrane helix</keyword>
<evidence type="ECO:0000259" key="2">
    <source>
        <dbReference type="PROSITE" id="PS50404"/>
    </source>
</evidence>
<feature type="domain" description="GST N-terminal" evidence="2">
    <location>
        <begin position="13"/>
        <end position="104"/>
    </location>
</feature>
<dbReference type="PROSITE" id="PS50404">
    <property type="entry name" value="GST_NTER"/>
    <property type="match status" value="1"/>
</dbReference>
<dbReference type="SUPFAM" id="SSF52833">
    <property type="entry name" value="Thioredoxin-like"/>
    <property type="match status" value="1"/>
</dbReference>
<evidence type="ECO:0000256" key="1">
    <source>
        <dbReference type="SAM" id="Phobius"/>
    </source>
</evidence>
<dbReference type="InterPro" id="IPR036282">
    <property type="entry name" value="Glutathione-S-Trfase_C_sf"/>
</dbReference>
<dbReference type="InterPro" id="IPR054416">
    <property type="entry name" value="GST_UstS-like_C"/>
</dbReference>
<accession>A0A9N8RBV7</accession>
<dbReference type="InterPro" id="IPR036249">
    <property type="entry name" value="Thioredoxin-like_sf"/>
</dbReference>
<keyword evidence="1" id="KW-0472">Membrane</keyword>
<gene>
    <name evidence="3" type="ORF">MDCFG202_LOCUS218596</name>
</gene>
<dbReference type="EMBL" id="CAJPIJ010000124">
    <property type="protein sequence ID" value="CAG1981972.1"/>
    <property type="molecule type" value="Genomic_DNA"/>
</dbReference>
<organism evidence="3 4">
    <name type="scientific">Gibberella zeae</name>
    <name type="common">Wheat head blight fungus</name>
    <name type="synonym">Fusarium graminearum</name>
    <dbReference type="NCBI Taxonomy" id="5518"/>
    <lineage>
        <taxon>Eukaryota</taxon>
        <taxon>Fungi</taxon>
        <taxon>Dikarya</taxon>
        <taxon>Ascomycota</taxon>
        <taxon>Pezizomycotina</taxon>
        <taxon>Sordariomycetes</taxon>
        <taxon>Hypocreomycetidae</taxon>
        <taxon>Hypocreales</taxon>
        <taxon>Nectriaceae</taxon>
        <taxon>Fusarium</taxon>
    </lineage>
</organism>
<dbReference type="Proteomes" id="UP000746612">
    <property type="component" value="Unassembled WGS sequence"/>
</dbReference>
<feature type="transmembrane region" description="Helical" evidence="1">
    <location>
        <begin position="448"/>
        <end position="468"/>
    </location>
</feature>
<feature type="transmembrane region" description="Helical" evidence="1">
    <location>
        <begin position="868"/>
        <end position="897"/>
    </location>
</feature>
<evidence type="ECO:0000313" key="4">
    <source>
        <dbReference type="Proteomes" id="UP000746612"/>
    </source>
</evidence>
<protein>
    <recommendedName>
        <fullName evidence="2">GST N-terminal domain-containing protein</fullName>
    </recommendedName>
</protein>
<name>A0A9N8RBV7_GIBZA</name>
<dbReference type="Pfam" id="PF22041">
    <property type="entry name" value="GST_C_7"/>
    <property type="match status" value="1"/>
</dbReference>
<feature type="transmembrane region" description="Helical" evidence="1">
    <location>
        <begin position="372"/>
        <end position="395"/>
    </location>
</feature>
<dbReference type="Pfam" id="PF13409">
    <property type="entry name" value="GST_N_2"/>
    <property type="match status" value="1"/>
</dbReference>
<dbReference type="AlphaFoldDB" id="A0A9N8RBV7"/>
<evidence type="ECO:0000313" key="3">
    <source>
        <dbReference type="EMBL" id="CAG1981972.1"/>
    </source>
</evidence>
<dbReference type="Gene3D" id="1.20.1050.10">
    <property type="match status" value="1"/>
</dbReference>
<dbReference type="InterPro" id="IPR004045">
    <property type="entry name" value="Glutathione_S-Trfase_N"/>
</dbReference>
<comment type="caution">
    <text evidence="3">The sequence shown here is derived from an EMBL/GenBank/DDBJ whole genome shotgun (WGS) entry which is preliminary data.</text>
</comment>
<reference evidence="3" key="1">
    <citation type="submission" date="2021-03" db="EMBL/GenBank/DDBJ databases">
        <authorList>
            <person name="Alouane T."/>
            <person name="Langin T."/>
            <person name="Bonhomme L."/>
        </authorList>
    </citation>
    <scope>NUCLEOTIDE SEQUENCE</scope>
    <source>
        <strain evidence="3">MDC_Fg202</strain>
    </source>
</reference>